<dbReference type="SMART" id="SM00943">
    <property type="entry name" value="Prim-Pol"/>
    <property type="match status" value="1"/>
</dbReference>
<dbReference type="SUPFAM" id="SSF56747">
    <property type="entry name" value="Prim-pol domain"/>
    <property type="match status" value="1"/>
</dbReference>
<dbReference type="RefSeq" id="WP_183394308.1">
    <property type="nucleotide sequence ID" value="NZ_JACIDR010000001.1"/>
</dbReference>
<dbReference type="PANTHER" id="PTHR34985">
    <property type="entry name" value="SLR0554 PROTEIN"/>
    <property type="match status" value="1"/>
</dbReference>
<dbReference type="Pfam" id="PF05272">
    <property type="entry name" value="VapE-like_dom"/>
    <property type="match status" value="1"/>
</dbReference>
<proteinExistence type="predicted"/>
<accession>A0A7W6CYB3</accession>
<dbReference type="AlphaFoldDB" id="A0A7W6CYB3"/>
<organism evidence="2 3">
    <name type="scientific">Hansschlegelia beijingensis</name>
    <dbReference type="NCBI Taxonomy" id="1133344"/>
    <lineage>
        <taxon>Bacteria</taxon>
        <taxon>Pseudomonadati</taxon>
        <taxon>Pseudomonadota</taxon>
        <taxon>Alphaproteobacteria</taxon>
        <taxon>Hyphomicrobiales</taxon>
        <taxon>Methylopilaceae</taxon>
        <taxon>Hansschlegelia</taxon>
    </lineage>
</organism>
<sequence length="727" mass="80289">MSANLAVAPPVCERLVDHALFYAARGWPVFPCSPANKRPLTEHGFKDATTDESVIRNWWGKWPAAMIGVPTGPATGVWALDPDKPKSADHPDGFAAWESLSRARGGVPPTHTHETPGGGLHLLFAWDPERPVTTSSGDLPDGIDVRGKGGYIIVPPSRTFDGKEYRVAESLDWFVFAPAPAWLYELILPAVKAQPDPMATPVAVANGRRGKIANIIGGGFFQEVNREALRNIEAWVADIFPQARFQEGTRAWRISSADLGRSLEEDISIHPQGVQDFGEERGRTPIDLVMEWGGAPDARRAALWLCEKLGADPNLLGYRGRKAEGGGNAAWVDEALRDERGAPLNTLANVMIGMRSDPQLRQLVAYDEMLCAGTLMRPVPVFGAKPPTEPFAPRPVSDADVSAIQEYLQLSGLRKVSKDVVHQAVDLRAQENAFHPVREYLEALTWDGQERLRGWLAAYLGVEPSAYASGIGYMFFVSMVARIFQPGCKADYMMVLEGAQGARKSTACAIIGGEWFSDNLPDVTAGKDVAQHLSGKWLIEIAEMSAMSRAESASLKAFITRPVERYRPSYGRKEVVQPRQCVFIGTTNKSAYLRDETGGRRFWPVKVGRIETDALERDREQLFAEAVAAYRGGAHWWPDGDFERKHIAPQQEERFEADAWEDVIATFLASRTVTTVKEVGTSEECLNIERGRLGTADQRRIAAALERLGWVRAPKKTAEGLVQWLRR</sequence>
<protein>
    <submittedName>
        <fullName evidence="2">Putative P-loop ATPase</fullName>
    </submittedName>
</protein>
<comment type="caution">
    <text evidence="2">The sequence shown here is derived from an EMBL/GenBank/DDBJ whole genome shotgun (WGS) entry which is preliminary data.</text>
</comment>
<dbReference type="Pfam" id="PF09250">
    <property type="entry name" value="Prim-Pol"/>
    <property type="match status" value="1"/>
</dbReference>
<dbReference type="PANTHER" id="PTHR34985:SF1">
    <property type="entry name" value="SLR0554 PROTEIN"/>
    <property type="match status" value="1"/>
</dbReference>
<evidence type="ECO:0000313" key="2">
    <source>
        <dbReference type="EMBL" id="MBB3972519.1"/>
    </source>
</evidence>
<evidence type="ECO:0000313" key="3">
    <source>
        <dbReference type="Proteomes" id="UP000528964"/>
    </source>
</evidence>
<dbReference type="Proteomes" id="UP000528964">
    <property type="component" value="Unassembled WGS sequence"/>
</dbReference>
<name>A0A7W6CYB3_9HYPH</name>
<keyword evidence="3" id="KW-1185">Reference proteome</keyword>
<dbReference type="CDD" id="cd04859">
    <property type="entry name" value="Prim_Pol"/>
    <property type="match status" value="1"/>
</dbReference>
<gene>
    <name evidence="2" type="ORF">GGR24_001152</name>
</gene>
<dbReference type="InterPro" id="IPR007936">
    <property type="entry name" value="VapE-like_dom"/>
</dbReference>
<feature type="domain" description="DNA primase/polymerase bifunctional N-terminal" evidence="1">
    <location>
        <begin position="19"/>
        <end position="183"/>
    </location>
</feature>
<evidence type="ECO:0000259" key="1">
    <source>
        <dbReference type="SMART" id="SM00943"/>
    </source>
</evidence>
<dbReference type="EMBL" id="JACIDR010000001">
    <property type="protein sequence ID" value="MBB3972519.1"/>
    <property type="molecule type" value="Genomic_DNA"/>
</dbReference>
<dbReference type="InterPro" id="IPR015330">
    <property type="entry name" value="DNA_primase/pol_bifunc_N"/>
</dbReference>
<reference evidence="2 3" key="1">
    <citation type="submission" date="2020-08" db="EMBL/GenBank/DDBJ databases">
        <title>Genomic Encyclopedia of Type Strains, Phase IV (KMG-IV): sequencing the most valuable type-strain genomes for metagenomic binning, comparative biology and taxonomic classification.</title>
        <authorList>
            <person name="Goeker M."/>
        </authorList>
    </citation>
    <scope>NUCLEOTIDE SEQUENCE [LARGE SCALE GENOMIC DNA]</scope>
    <source>
        <strain evidence="2 3">DSM 25481</strain>
    </source>
</reference>